<dbReference type="Proteomes" id="UP000616885">
    <property type="component" value="Unassembled WGS sequence"/>
</dbReference>
<gene>
    <name evidence="1" type="ORF">IM811_003962</name>
</gene>
<accession>A0A8H7N390</accession>
<protein>
    <submittedName>
        <fullName evidence="1">Uncharacterized protein</fullName>
    </submittedName>
</protein>
<name>A0A8H7N390_BIOOC</name>
<dbReference type="AlphaFoldDB" id="A0A8H7N390"/>
<organism evidence="1 2">
    <name type="scientific">Bionectria ochroleuca</name>
    <name type="common">Gliocladium roseum</name>
    <dbReference type="NCBI Taxonomy" id="29856"/>
    <lineage>
        <taxon>Eukaryota</taxon>
        <taxon>Fungi</taxon>
        <taxon>Dikarya</taxon>
        <taxon>Ascomycota</taxon>
        <taxon>Pezizomycotina</taxon>
        <taxon>Sordariomycetes</taxon>
        <taxon>Hypocreomycetidae</taxon>
        <taxon>Hypocreales</taxon>
        <taxon>Bionectriaceae</taxon>
        <taxon>Clonostachys</taxon>
    </lineage>
</organism>
<dbReference type="EMBL" id="JADCTT010000012">
    <property type="protein sequence ID" value="KAF9745661.1"/>
    <property type="molecule type" value="Genomic_DNA"/>
</dbReference>
<proteinExistence type="predicted"/>
<evidence type="ECO:0000313" key="2">
    <source>
        <dbReference type="Proteomes" id="UP000616885"/>
    </source>
</evidence>
<reference evidence="1" key="1">
    <citation type="submission" date="2020-10" db="EMBL/GenBank/DDBJ databases">
        <title>High-Quality Genome Resource of Clonostachys rosea strain S41 by Oxford Nanopore Long-Read Sequencing.</title>
        <authorList>
            <person name="Wang H."/>
        </authorList>
    </citation>
    <scope>NUCLEOTIDE SEQUENCE</scope>
    <source>
        <strain evidence="1">S41</strain>
    </source>
</reference>
<sequence length="137" mass="14842">MPFSTSQTCTIHVTCEVVYLAICEPTGPVHAATYANRKRTPLSSLLRMELSMCVLNRISKGTGITSQSTPWRRLPCAIEHANYAGSQTLTWIEALKRPPGRCLQPSPKSFPCVQIKVSLVLLSPTSSTGSQTIPGLA</sequence>
<comment type="caution">
    <text evidence="1">The sequence shown here is derived from an EMBL/GenBank/DDBJ whole genome shotgun (WGS) entry which is preliminary data.</text>
</comment>
<evidence type="ECO:0000313" key="1">
    <source>
        <dbReference type="EMBL" id="KAF9745661.1"/>
    </source>
</evidence>